<evidence type="ECO:0000313" key="4">
    <source>
        <dbReference type="Proteomes" id="UP000092445"/>
    </source>
</evidence>
<keyword evidence="2" id="KW-0342">GTP-binding</keyword>
<dbReference type="PROSITE" id="PS51420">
    <property type="entry name" value="RHO"/>
    <property type="match status" value="1"/>
</dbReference>
<reference evidence="4" key="1">
    <citation type="submission" date="2014-03" db="EMBL/GenBank/DDBJ databases">
        <authorList>
            <person name="Aksoy S."/>
            <person name="Warren W."/>
            <person name="Wilson R.K."/>
        </authorList>
    </citation>
    <scope>NUCLEOTIDE SEQUENCE [LARGE SCALE GENOMIC DNA]</scope>
    <source>
        <strain evidence="4">IAEA</strain>
    </source>
</reference>
<dbReference type="GO" id="GO:0005525">
    <property type="term" value="F:GTP binding"/>
    <property type="evidence" value="ECO:0007669"/>
    <property type="project" value="UniProtKB-KW"/>
</dbReference>
<keyword evidence="4" id="KW-1185">Reference proteome</keyword>
<organism evidence="3 4">
    <name type="scientific">Glossina pallidipes</name>
    <name type="common">Tsetse fly</name>
    <dbReference type="NCBI Taxonomy" id="7398"/>
    <lineage>
        <taxon>Eukaryota</taxon>
        <taxon>Metazoa</taxon>
        <taxon>Ecdysozoa</taxon>
        <taxon>Arthropoda</taxon>
        <taxon>Hexapoda</taxon>
        <taxon>Insecta</taxon>
        <taxon>Pterygota</taxon>
        <taxon>Neoptera</taxon>
        <taxon>Endopterygota</taxon>
        <taxon>Diptera</taxon>
        <taxon>Brachycera</taxon>
        <taxon>Muscomorpha</taxon>
        <taxon>Hippoboscoidea</taxon>
        <taxon>Glossinidae</taxon>
        <taxon>Glossina</taxon>
    </lineage>
</organism>
<dbReference type="SMART" id="SM00175">
    <property type="entry name" value="RAB"/>
    <property type="match status" value="1"/>
</dbReference>
<dbReference type="SMART" id="SM00173">
    <property type="entry name" value="RAS"/>
    <property type="match status" value="1"/>
</dbReference>
<evidence type="ECO:0000256" key="1">
    <source>
        <dbReference type="ARBA" id="ARBA00022741"/>
    </source>
</evidence>
<proteinExistence type="predicted"/>
<sequence>MQAIKCAVVGDDGVGKISSFHSYMKNALPGDYLSKTCHNFQAEIIFDGKRVALSLSDTVGQEKYDSIRELSYQNTDVFLMCFSLIDPISFANIQDKWFPEVRRYCPITPILLVELHAKKLVPITYCQGLLKAREIFAMNYMECSALTQRGLNAVFVEAVRTGLHAILRYKKESKCVVL</sequence>
<dbReference type="VEuPathDB" id="VectorBase:GPAI007260"/>
<dbReference type="InterPro" id="IPR027417">
    <property type="entry name" value="P-loop_NTPase"/>
</dbReference>
<dbReference type="InterPro" id="IPR001806">
    <property type="entry name" value="Small_GTPase"/>
</dbReference>
<dbReference type="GO" id="GO:0035099">
    <property type="term" value="P:hemocyte migration"/>
    <property type="evidence" value="ECO:0007669"/>
    <property type="project" value="UniProtKB-ARBA"/>
</dbReference>
<name>A0A1A9Z8T0_GLOPL</name>
<dbReference type="InterPro" id="IPR003578">
    <property type="entry name" value="Small_GTPase_Rho"/>
</dbReference>
<dbReference type="SUPFAM" id="SSF52540">
    <property type="entry name" value="P-loop containing nucleoside triphosphate hydrolases"/>
    <property type="match status" value="1"/>
</dbReference>
<dbReference type="GO" id="GO:0001667">
    <property type="term" value="P:ameboidal-type cell migration"/>
    <property type="evidence" value="ECO:0007669"/>
    <property type="project" value="UniProtKB-ARBA"/>
</dbReference>
<dbReference type="Gene3D" id="3.40.50.300">
    <property type="entry name" value="P-loop containing nucleotide triphosphate hydrolases"/>
    <property type="match status" value="1"/>
</dbReference>
<dbReference type="GO" id="GO:0007264">
    <property type="term" value="P:small GTPase-mediated signal transduction"/>
    <property type="evidence" value="ECO:0007669"/>
    <property type="project" value="InterPro"/>
</dbReference>
<dbReference type="AlphaFoldDB" id="A0A1A9Z8T0"/>
<dbReference type="GO" id="GO:0060429">
    <property type="term" value="P:epithelium development"/>
    <property type="evidence" value="ECO:0007669"/>
    <property type="project" value="UniProtKB-ARBA"/>
</dbReference>
<dbReference type="SMART" id="SM00174">
    <property type="entry name" value="RHO"/>
    <property type="match status" value="1"/>
</dbReference>
<evidence type="ECO:0000256" key="2">
    <source>
        <dbReference type="ARBA" id="ARBA00023134"/>
    </source>
</evidence>
<dbReference type="GO" id="GO:0035006">
    <property type="term" value="P:melanization defense response"/>
    <property type="evidence" value="ECO:0007669"/>
    <property type="project" value="UniProtKB-ARBA"/>
</dbReference>
<dbReference type="GO" id="GO:0003924">
    <property type="term" value="F:GTPase activity"/>
    <property type="evidence" value="ECO:0007669"/>
    <property type="project" value="InterPro"/>
</dbReference>
<dbReference type="PROSITE" id="PS51421">
    <property type="entry name" value="RAS"/>
    <property type="match status" value="1"/>
</dbReference>
<keyword evidence="1" id="KW-0547">Nucleotide-binding</keyword>
<dbReference type="GO" id="GO:0022412">
    <property type="term" value="P:cellular process involved in reproduction in multicellular organism"/>
    <property type="evidence" value="ECO:0007669"/>
    <property type="project" value="UniProtKB-ARBA"/>
</dbReference>
<dbReference type="EnsemblMetazoa" id="GPAI007260-RA">
    <property type="protein sequence ID" value="GPAI007260-PA"/>
    <property type="gene ID" value="GPAI007260"/>
</dbReference>
<dbReference type="NCBIfam" id="TIGR00231">
    <property type="entry name" value="small_GTP"/>
    <property type="match status" value="1"/>
</dbReference>
<reference evidence="3" key="2">
    <citation type="submission" date="2020-05" db="UniProtKB">
        <authorList>
            <consortium name="EnsemblMetazoa"/>
        </authorList>
    </citation>
    <scope>IDENTIFICATION</scope>
    <source>
        <strain evidence="3">IAEA</strain>
    </source>
</reference>
<dbReference type="STRING" id="7398.A0A1A9Z8T0"/>
<accession>A0A1A9Z8T0</accession>
<dbReference type="PRINTS" id="PR00449">
    <property type="entry name" value="RASTRNSFRMNG"/>
</dbReference>
<dbReference type="Proteomes" id="UP000092445">
    <property type="component" value="Unassembled WGS sequence"/>
</dbReference>
<dbReference type="PROSITE" id="PS51419">
    <property type="entry name" value="RAB"/>
    <property type="match status" value="1"/>
</dbReference>
<evidence type="ECO:0000313" key="3">
    <source>
        <dbReference type="EnsemblMetazoa" id="GPAI007260-PA"/>
    </source>
</evidence>
<protein>
    <submittedName>
        <fullName evidence="3">Uncharacterized protein</fullName>
    </submittedName>
</protein>
<dbReference type="PANTHER" id="PTHR24072">
    <property type="entry name" value="RHO FAMILY GTPASE"/>
    <property type="match status" value="1"/>
</dbReference>
<dbReference type="Pfam" id="PF00071">
    <property type="entry name" value="Ras"/>
    <property type="match status" value="1"/>
</dbReference>
<dbReference type="GO" id="GO:0003006">
    <property type="term" value="P:developmental process involved in reproduction"/>
    <property type="evidence" value="ECO:0007669"/>
    <property type="project" value="UniProtKB-ARBA"/>
</dbReference>
<dbReference type="InterPro" id="IPR005225">
    <property type="entry name" value="Small_GTP-bd"/>
</dbReference>